<keyword evidence="16" id="KW-1185">Reference proteome</keyword>
<comment type="subcellular location">
    <subcellularLocation>
        <location evidence="1 10">Cell outer membrane</location>
        <topology evidence="1 10">Multi-pass membrane protein</topology>
    </subcellularLocation>
</comment>
<accession>A0A2T1NKL3</accession>
<evidence type="ECO:0000256" key="7">
    <source>
        <dbReference type="ARBA" id="ARBA00023136"/>
    </source>
</evidence>
<evidence type="ECO:0000256" key="5">
    <source>
        <dbReference type="ARBA" id="ARBA00022729"/>
    </source>
</evidence>
<evidence type="ECO:0000256" key="8">
    <source>
        <dbReference type="ARBA" id="ARBA00023170"/>
    </source>
</evidence>
<evidence type="ECO:0000313" key="15">
    <source>
        <dbReference type="EMBL" id="PSG93439.1"/>
    </source>
</evidence>
<evidence type="ECO:0000259" key="13">
    <source>
        <dbReference type="Pfam" id="PF00593"/>
    </source>
</evidence>
<dbReference type="Proteomes" id="UP000238430">
    <property type="component" value="Unassembled WGS sequence"/>
</dbReference>
<dbReference type="InterPro" id="IPR000531">
    <property type="entry name" value="Beta-barrel_TonB"/>
</dbReference>
<feature type="domain" description="TonB-dependent receptor plug" evidence="14">
    <location>
        <begin position="53"/>
        <end position="144"/>
    </location>
</feature>
<feature type="chain" id="PRO_5015541746" evidence="12">
    <location>
        <begin position="19"/>
        <end position="616"/>
    </location>
</feature>
<dbReference type="OrthoDB" id="1452157at2"/>
<dbReference type="RefSeq" id="WP_106676880.1">
    <property type="nucleotide sequence ID" value="NZ_JACHWV010000001.1"/>
</dbReference>
<feature type="domain" description="TonB-dependent receptor-like beta-barrel" evidence="13">
    <location>
        <begin position="168"/>
        <end position="590"/>
    </location>
</feature>
<dbReference type="AlphaFoldDB" id="A0A2T1NKL3"/>
<protein>
    <submittedName>
        <fullName evidence="15">TonB-dependent receptor</fullName>
    </submittedName>
</protein>
<dbReference type="EMBL" id="PXOT01000015">
    <property type="protein sequence ID" value="PSG93439.1"/>
    <property type="molecule type" value="Genomic_DNA"/>
</dbReference>
<dbReference type="Gene3D" id="2.40.170.20">
    <property type="entry name" value="TonB-dependent receptor, beta-barrel domain"/>
    <property type="match status" value="1"/>
</dbReference>
<keyword evidence="7 10" id="KW-0472">Membrane</keyword>
<dbReference type="InterPro" id="IPR036942">
    <property type="entry name" value="Beta-barrel_TonB_sf"/>
</dbReference>
<evidence type="ECO:0000256" key="6">
    <source>
        <dbReference type="ARBA" id="ARBA00023077"/>
    </source>
</evidence>
<keyword evidence="3 10" id="KW-1134">Transmembrane beta strand</keyword>
<keyword evidence="2 10" id="KW-0813">Transport</keyword>
<name>A0A2T1NKL3_9FLAO</name>
<feature type="signal peptide" evidence="12">
    <location>
        <begin position="1"/>
        <end position="18"/>
    </location>
</feature>
<proteinExistence type="inferred from homology"/>
<dbReference type="GO" id="GO:0015344">
    <property type="term" value="F:siderophore uptake transmembrane transporter activity"/>
    <property type="evidence" value="ECO:0007669"/>
    <property type="project" value="TreeGrafter"/>
</dbReference>
<organism evidence="15 16">
    <name type="scientific">Mesoflavibacter zeaxanthinifaciens subsp. sabulilitoris</name>
    <dbReference type="NCBI Taxonomy" id="1520893"/>
    <lineage>
        <taxon>Bacteria</taxon>
        <taxon>Pseudomonadati</taxon>
        <taxon>Bacteroidota</taxon>
        <taxon>Flavobacteriia</taxon>
        <taxon>Flavobacteriales</taxon>
        <taxon>Flavobacteriaceae</taxon>
        <taxon>Mesoflavibacter</taxon>
    </lineage>
</organism>
<evidence type="ECO:0000256" key="4">
    <source>
        <dbReference type="ARBA" id="ARBA00022692"/>
    </source>
</evidence>
<keyword evidence="5 12" id="KW-0732">Signal</keyword>
<evidence type="ECO:0000256" key="12">
    <source>
        <dbReference type="SAM" id="SignalP"/>
    </source>
</evidence>
<evidence type="ECO:0000313" key="16">
    <source>
        <dbReference type="Proteomes" id="UP000238430"/>
    </source>
</evidence>
<dbReference type="SUPFAM" id="SSF56935">
    <property type="entry name" value="Porins"/>
    <property type="match status" value="1"/>
</dbReference>
<keyword evidence="8 15" id="KW-0675">Receptor</keyword>
<sequence>MKLFYSLVFLCFSTIALKGQTKVDSVQTLETVVLSDVKLQQNNYGFKTTTLKDSVLQNDSKSFTDILRFNSNVYFKENGYGMVSSPSFRGTNASQTAVIWNGISINSQLNGQTDFNLINVNNFDNVVIKNGGGSVQYGSGAIGGSIHLNNKLNFSSHFDNQLRLNYGSFNTQKASFNTNYGSSKFAANFWFQYVTSDNDYKYLGTNEVNENGAFNNLNFNVNLGYFISENNILKLYHQSFLGERELSGTLNTISRNKYLDENFRTLLEWANIGNHYTSKVKVAHLQELFKFYQNKDLDGYSYGKVNTYLIKHILDYNLSKKIALKSILDYNYFEADGSSFGSPNRSAFSATAIATYKPNSKSTFAFNIRQDVTSDFESPLLFSLDGSYQFKNFYKIMLNASKNFRVPTFNDLFWQPGGNLNLKPETSYQVDLGHQLQYKWVTLDLNTYYIKNENLIQWKPSNSGFWSPININQTHSYGAELGLKLNKTFGSHTITLNGNYSYTTSEDLETNKQLIYVPKHKANVSIAYNVKRFSFYYQHMFNDMVFTTEDNITSPLYSLPKYDLGNIGISYQLIQNKNHNLRLGLDINNLYDTPYQNVIFRPMPNRNYNIQLHYKF</sequence>
<dbReference type="PANTHER" id="PTHR30069:SF29">
    <property type="entry name" value="HEMOGLOBIN AND HEMOGLOBIN-HAPTOGLOBIN-BINDING PROTEIN 1-RELATED"/>
    <property type="match status" value="1"/>
</dbReference>
<keyword evidence="4 10" id="KW-0812">Transmembrane</keyword>
<dbReference type="Pfam" id="PF00593">
    <property type="entry name" value="TonB_dep_Rec_b-barrel"/>
    <property type="match status" value="1"/>
</dbReference>
<evidence type="ECO:0000256" key="2">
    <source>
        <dbReference type="ARBA" id="ARBA00022448"/>
    </source>
</evidence>
<comment type="caution">
    <text evidence="15">The sequence shown here is derived from an EMBL/GenBank/DDBJ whole genome shotgun (WGS) entry which is preliminary data.</text>
</comment>
<keyword evidence="9 10" id="KW-0998">Cell outer membrane</keyword>
<dbReference type="GO" id="GO:0044718">
    <property type="term" value="P:siderophore transmembrane transport"/>
    <property type="evidence" value="ECO:0007669"/>
    <property type="project" value="TreeGrafter"/>
</dbReference>
<dbReference type="Gene3D" id="2.170.130.10">
    <property type="entry name" value="TonB-dependent receptor, plug domain"/>
    <property type="match status" value="1"/>
</dbReference>
<reference evidence="15 16" key="1">
    <citation type="submission" date="2018-03" db="EMBL/GenBank/DDBJ databases">
        <title>Mesoflavibacter sp. HG37 and Mesoflavibacter sp. HG96 sp.nov., two marine bacteria isolated from seawater of Western Pacific Ocean.</title>
        <authorList>
            <person name="Cheng H."/>
            <person name="Wu Y.-H."/>
            <person name="Guo L.-L."/>
            <person name="Xu X.-W."/>
        </authorList>
    </citation>
    <scope>NUCLEOTIDE SEQUENCE [LARGE SCALE GENOMIC DNA]</scope>
    <source>
        <strain evidence="15 16">KCTC 42117</strain>
    </source>
</reference>
<dbReference type="GO" id="GO:0009279">
    <property type="term" value="C:cell outer membrane"/>
    <property type="evidence" value="ECO:0007669"/>
    <property type="project" value="UniProtKB-SubCell"/>
</dbReference>
<evidence type="ECO:0000259" key="14">
    <source>
        <dbReference type="Pfam" id="PF07715"/>
    </source>
</evidence>
<comment type="similarity">
    <text evidence="10 11">Belongs to the TonB-dependent receptor family.</text>
</comment>
<evidence type="ECO:0000256" key="10">
    <source>
        <dbReference type="PROSITE-ProRule" id="PRU01360"/>
    </source>
</evidence>
<dbReference type="InterPro" id="IPR039426">
    <property type="entry name" value="TonB-dep_rcpt-like"/>
</dbReference>
<dbReference type="InterPro" id="IPR037066">
    <property type="entry name" value="Plug_dom_sf"/>
</dbReference>
<dbReference type="PROSITE" id="PS52016">
    <property type="entry name" value="TONB_DEPENDENT_REC_3"/>
    <property type="match status" value="1"/>
</dbReference>
<evidence type="ECO:0000256" key="3">
    <source>
        <dbReference type="ARBA" id="ARBA00022452"/>
    </source>
</evidence>
<dbReference type="Pfam" id="PF07715">
    <property type="entry name" value="Plug"/>
    <property type="match status" value="1"/>
</dbReference>
<gene>
    <name evidence="15" type="ORF">C7H61_02695</name>
</gene>
<keyword evidence="6 11" id="KW-0798">TonB box</keyword>
<evidence type="ECO:0000256" key="9">
    <source>
        <dbReference type="ARBA" id="ARBA00023237"/>
    </source>
</evidence>
<evidence type="ECO:0000256" key="11">
    <source>
        <dbReference type="RuleBase" id="RU003357"/>
    </source>
</evidence>
<dbReference type="PANTHER" id="PTHR30069">
    <property type="entry name" value="TONB-DEPENDENT OUTER MEMBRANE RECEPTOR"/>
    <property type="match status" value="1"/>
</dbReference>
<dbReference type="InterPro" id="IPR012910">
    <property type="entry name" value="Plug_dom"/>
</dbReference>
<evidence type="ECO:0000256" key="1">
    <source>
        <dbReference type="ARBA" id="ARBA00004571"/>
    </source>
</evidence>